<gene>
    <name evidence="1" type="ORF">LCGC14_3162940</name>
</gene>
<dbReference type="EMBL" id="LAZR01069964">
    <property type="protein sequence ID" value="KKK46668.1"/>
    <property type="molecule type" value="Genomic_DNA"/>
</dbReference>
<accession>A0A0F8VQM1</accession>
<comment type="caution">
    <text evidence="1">The sequence shown here is derived from an EMBL/GenBank/DDBJ whole genome shotgun (WGS) entry which is preliminary data.</text>
</comment>
<sequence>MPLLESEADRASYFEEAETAQIRAVNVPGQFDERTEFLEGVGPVALQSTNPVFLCQSVNVPADLEEGEPISITRQDGTIFLGTVITNEPDGFGLTTLNLQADG</sequence>
<protein>
    <submittedName>
        <fullName evidence="1">Uncharacterized protein</fullName>
    </submittedName>
</protein>
<reference evidence="1" key="1">
    <citation type="journal article" date="2015" name="Nature">
        <title>Complex archaea that bridge the gap between prokaryotes and eukaryotes.</title>
        <authorList>
            <person name="Spang A."/>
            <person name="Saw J.H."/>
            <person name="Jorgensen S.L."/>
            <person name="Zaremba-Niedzwiedzka K."/>
            <person name="Martijn J."/>
            <person name="Lind A.E."/>
            <person name="van Eijk R."/>
            <person name="Schleper C."/>
            <person name="Guy L."/>
            <person name="Ettema T.J."/>
        </authorList>
    </citation>
    <scope>NUCLEOTIDE SEQUENCE</scope>
</reference>
<name>A0A0F8VQM1_9ZZZZ</name>
<evidence type="ECO:0000313" key="1">
    <source>
        <dbReference type="EMBL" id="KKK46668.1"/>
    </source>
</evidence>
<organism evidence="1">
    <name type="scientific">marine sediment metagenome</name>
    <dbReference type="NCBI Taxonomy" id="412755"/>
    <lineage>
        <taxon>unclassified sequences</taxon>
        <taxon>metagenomes</taxon>
        <taxon>ecological metagenomes</taxon>
    </lineage>
</organism>
<dbReference type="AlphaFoldDB" id="A0A0F8VQM1"/>
<proteinExistence type="predicted"/>